<feature type="compositionally biased region" description="Gly residues" evidence="1">
    <location>
        <begin position="308"/>
        <end position="319"/>
    </location>
</feature>
<feature type="compositionally biased region" description="Basic and acidic residues" evidence="1">
    <location>
        <begin position="338"/>
        <end position="360"/>
    </location>
</feature>
<keyword evidence="3" id="KW-1185">Reference proteome</keyword>
<feature type="region of interest" description="Disordered" evidence="1">
    <location>
        <begin position="294"/>
        <end position="369"/>
    </location>
</feature>
<organism evidence="2 3">
    <name type="scientific">Roseimaritima multifibrata</name>
    <dbReference type="NCBI Taxonomy" id="1930274"/>
    <lineage>
        <taxon>Bacteria</taxon>
        <taxon>Pseudomonadati</taxon>
        <taxon>Planctomycetota</taxon>
        <taxon>Planctomycetia</taxon>
        <taxon>Pirellulales</taxon>
        <taxon>Pirellulaceae</taxon>
        <taxon>Roseimaritima</taxon>
    </lineage>
</organism>
<gene>
    <name evidence="2" type="ORF">FF011L_21250</name>
</gene>
<dbReference type="EMBL" id="CP036262">
    <property type="protein sequence ID" value="QDS93362.1"/>
    <property type="molecule type" value="Genomic_DNA"/>
</dbReference>
<protein>
    <submittedName>
        <fullName evidence="2">Uncharacterized protein</fullName>
    </submittedName>
</protein>
<reference evidence="2 3" key="1">
    <citation type="submission" date="2019-02" db="EMBL/GenBank/DDBJ databases">
        <title>Deep-cultivation of Planctomycetes and their phenomic and genomic characterization uncovers novel biology.</title>
        <authorList>
            <person name="Wiegand S."/>
            <person name="Jogler M."/>
            <person name="Boedeker C."/>
            <person name="Pinto D."/>
            <person name="Vollmers J."/>
            <person name="Rivas-Marin E."/>
            <person name="Kohn T."/>
            <person name="Peeters S.H."/>
            <person name="Heuer A."/>
            <person name="Rast P."/>
            <person name="Oberbeckmann S."/>
            <person name="Bunk B."/>
            <person name="Jeske O."/>
            <person name="Meyerdierks A."/>
            <person name="Storesund J.E."/>
            <person name="Kallscheuer N."/>
            <person name="Luecker S."/>
            <person name="Lage O.M."/>
            <person name="Pohl T."/>
            <person name="Merkel B.J."/>
            <person name="Hornburger P."/>
            <person name="Mueller R.-W."/>
            <person name="Bruemmer F."/>
            <person name="Labrenz M."/>
            <person name="Spormann A.M."/>
            <person name="Op den Camp H."/>
            <person name="Overmann J."/>
            <person name="Amann R."/>
            <person name="Jetten M.S.M."/>
            <person name="Mascher T."/>
            <person name="Medema M.H."/>
            <person name="Devos D.P."/>
            <person name="Kaster A.-K."/>
            <person name="Ovreas L."/>
            <person name="Rohde M."/>
            <person name="Galperin M.Y."/>
            <person name="Jogler C."/>
        </authorList>
    </citation>
    <scope>NUCLEOTIDE SEQUENCE [LARGE SCALE GENOMIC DNA]</scope>
    <source>
        <strain evidence="2 3">FF011L</strain>
    </source>
</reference>
<dbReference type="Proteomes" id="UP000320672">
    <property type="component" value="Chromosome"/>
</dbReference>
<evidence type="ECO:0000256" key="1">
    <source>
        <dbReference type="SAM" id="MobiDB-lite"/>
    </source>
</evidence>
<name>A0A517MEP5_9BACT</name>
<evidence type="ECO:0000313" key="3">
    <source>
        <dbReference type="Proteomes" id="UP000320672"/>
    </source>
</evidence>
<dbReference type="AlphaFoldDB" id="A0A517MEP5"/>
<accession>A0A517MEP5</accession>
<evidence type="ECO:0000313" key="2">
    <source>
        <dbReference type="EMBL" id="QDS93362.1"/>
    </source>
</evidence>
<proteinExistence type="predicted"/>
<dbReference type="RefSeq" id="WP_218933116.1">
    <property type="nucleotide sequence ID" value="NZ_CP036262.1"/>
</dbReference>
<sequence length="388" mass="42919">MIEPFKTLTRLRISRTIRGGSRIVARFCESKTAHPQPFRSAIAATCMVAISLSLFSCGLVGNVASAADSLERKAEWQMPDSELAVAALRDALQQQNTSDQAIEQAAAAFQAQLEQPQTDRLDAFVDAAAGVVPTIAEIIDASLNGDLDPTDKRFDKLSAVLRKVVASYIGRDLVRERLFDEALPLLADIEFQTFVDPATLLFYRAACNHALLNKEETLKDLRRLLDNDAECPIRYARTAKLMLVDMKPLKPDSLDEISRLMSDVERRLELGRSDDKVQEQEQAIIDKLSKLIDKMEEQQKQQQQQQQQGGGSSSGGQAEGQGQPMQDSQAAGGGGAGDVDKRDLGKRSEWGKMPPADREQALQQIGQDLPTHYREAIEAYFRKMATDK</sequence>
<dbReference type="KEGG" id="rml:FF011L_21250"/>